<dbReference type="AlphaFoldDB" id="A0A4Y7PTG2"/>
<name>A0A4Y7PTG2_9AGAM</name>
<evidence type="ECO:0000313" key="3">
    <source>
        <dbReference type="Proteomes" id="UP000294933"/>
    </source>
</evidence>
<reference evidence="2 3" key="1">
    <citation type="submission" date="2018-06" db="EMBL/GenBank/DDBJ databases">
        <title>A transcriptomic atlas of mushroom development highlights an independent origin of complex multicellularity.</title>
        <authorList>
            <consortium name="DOE Joint Genome Institute"/>
            <person name="Krizsan K."/>
            <person name="Almasi E."/>
            <person name="Merenyi Z."/>
            <person name="Sahu N."/>
            <person name="Viragh M."/>
            <person name="Koszo T."/>
            <person name="Mondo S."/>
            <person name="Kiss B."/>
            <person name="Balint B."/>
            <person name="Kues U."/>
            <person name="Barry K."/>
            <person name="Hegedus J.C."/>
            <person name="Henrissat B."/>
            <person name="Johnson J."/>
            <person name="Lipzen A."/>
            <person name="Ohm R."/>
            <person name="Nagy I."/>
            <person name="Pangilinan J."/>
            <person name="Yan J."/>
            <person name="Xiong Y."/>
            <person name="Grigoriev I.V."/>
            <person name="Hibbett D.S."/>
            <person name="Nagy L.G."/>
        </authorList>
    </citation>
    <scope>NUCLEOTIDE SEQUENCE [LARGE SCALE GENOMIC DNA]</scope>
    <source>
        <strain evidence="2 3">SZMC22713</strain>
    </source>
</reference>
<evidence type="ECO:0000259" key="1">
    <source>
        <dbReference type="PROSITE" id="PS50181"/>
    </source>
</evidence>
<protein>
    <recommendedName>
        <fullName evidence="1">F-box domain-containing protein</fullName>
    </recommendedName>
</protein>
<feature type="domain" description="F-box" evidence="1">
    <location>
        <begin position="42"/>
        <end position="97"/>
    </location>
</feature>
<dbReference type="InterPro" id="IPR032675">
    <property type="entry name" value="LRR_dom_sf"/>
</dbReference>
<proteinExistence type="predicted"/>
<dbReference type="InterPro" id="IPR036047">
    <property type="entry name" value="F-box-like_dom_sf"/>
</dbReference>
<dbReference type="EMBL" id="ML170215">
    <property type="protein sequence ID" value="TDL17820.1"/>
    <property type="molecule type" value="Genomic_DNA"/>
</dbReference>
<dbReference type="VEuPathDB" id="FungiDB:BD410DRAFT_793852"/>
<dbReference type="Proteomes" id="UP000294933">
    <property type="component" value="Unassembled WGS sequence"/>
</dbReference>
<keyword evidence="3" id="KW-1185">Reference proteome</keyword>
<dbReference type="OrthoDB" id="2884925at2759"/>
<dbReference type="SUPFAM" id="SSF81383">
    <property type="entry name" value="F-box domain"/>
    <property type="match status" value="1"/>
</dbReference>
<evidence type="ECO:0000313" key="2">
    <source>
        <dbReference type="EMBL" id="TDL17820.1"/>
    </source>
</evidence>
<dbReference type="PROSITE" id="PS50181">
    <property type="entry name" value="FBOX"/>
    <property type="match status" value="1"/>
</dbReference>
<dbReference type="Gene3D" id="1.20.1280.50">
    <property type="match status" value="1"/>
</dbReference>
<accession>A0A4Y7PTG2</accession>
<gene>
    <name evidence="2" type="ORF">BD410DRAFT_793852</name>
</gene>
<dbReference type="STRING" id="50990.A0A4Y7PTG2"/>
<dbReference type="InterPro" id="IPR001810">
    <property type="entry name" value="F-box_dom"/>
</dbReference>
<dbReference type="Pfam" id="PF12937">
    <property type="entry name" value="F-box-like"/>
    <property type="match status" value="1"/>
</dbReference>
<dbReference type="SUPFAM" id="SSF52047">
    <property type="entry name" value="RNI-like"/>
    <property type="match status" value="1"/>
</dbReference>
<dbReference type="Gene3D" id="3.80.10.10">
    <property type="entry name" value="Ribonuclease Inhibitor"/>
    <property type="match status" value="1"/>
</dbReference>
<organism evidence="2 3">
    <name type="scientific">Rickenella mellea</name>
    <dbReference type="NCBI Taxonomy" id="50990"/>
    <lineage>
        <taxon>Eukaryota</taxon>
        <taxon>Fungi</taxon>
        <taxon>Dikarya</taxon>
        <taxon>Basidiomycota</taxon>
        <taxon>Agaricomycotina</taxon>
        <taxon>Agaricomycetes</taxon>
        <taxon>Hymenochaetales</taxon>
        <taxon>Rickenellaceae</taxon>
        <taxon>Rickenella</taxon>
    </lineage>
</organism>
<sequence>MSGSAESSCTHNIQTPKMYGDLQSVTVVDQHIIWLKMQRNSLLPVNRLPPDILFTILDFLANSETTMLVPKPLVVATQVCKHWRDVGLNYSSLWSRISIGDKPSGDLFRLTVERSRSAPLSVKINSSRHQDVINVILLESNRIRDLNIVLGRDETKKLLASHAKRLPVLESLQLEQYLDVVSLPDIFTRERHPRLKSLVLHGYTVPWNSPVLQELSFLQLSTGVSSQLPLLKVAELLQIFKACPGLMEFTFDYNNICSTDESGTSLPPHSSINLPRLRKFILGYVSDLTCATLLERLVLPTNVSFALNIEKPRFVFPLRSDWVANFAELGISISSNTLEIHSGDKRDTLGCIDFRWFIVNTISLSNLVQVTQPFQMSRIKVLDLYMSPDKMDSHYDSDLWTNLFSHFPEISAFYFSGQRRGNLHYLQFPMLQALSSTPPPCPSLTLLSLESLKFNALDKRQLEECITVRSNEGIALTEVKITGCSGIDQTVIASFSPMVGTVNWDEIQDWRR</sequence>